<organism evidence="3">
    <name type="scientific">Thelazia callipaeda</name>
    <name type="common">Oriental eyeworm</name>
    <name type="synonym">Parasitic nematode</name>
    <dbReference type="NCBI Taxonomy" id="103827"/>
    <lineage>
        <taxon>Eukaryota</taxon>
        <taxon>Metazoa</taxon>
        <taxon>Ecdysozoa</taxon>
        <taxon>Nematoda</taxon>
        <taxon>Chromadorea</taxon>
        <taxon>Rhabditida</taxon>
        <taxon>Spirurina</taxon>
        <taxon>Spiruromorpha</taxon>
        <taxon>Thelazioidea</taxon>
        <taxon>Thelaziidae</taxon>
        <taxon>Thelazia</taxon>
    </lineage>
</organism>
<name>A0A0N5CXG6_THECL</name>
<reference evidence="3" key="1">
    <citation type="submission" date="2017-02" db="UniProtKB">
        <authorList>
            <consortium name="WormBaseParasite"/>
        </authorList>
    </citation>
    <scope>IDENTIFICATION</scope>
</reference>
<protein>
    <submittedName>
        <fullName evidence="3">PHM7_ext domain-containing protein</fullName>
    </submittedName>
</protein>
<dbReference type="OrthoDB" id="10067503at2759"/>
<dbReference type="Proteomes" id="UP000276776">
    <property type="component" value="Unassembled WGS sequence"/>
</dbReference>
<reference evidence="1 2" key="2">
    <citation type="submission" date="2018-11" db="EMBL/GenBank/DDBJ databases">
        <authorList>
            <consortium name="Pathogen Informatics"/>
        </authorList>
    </citation>
    <scope>NUCLEOTIDE SEQUENCE [LARGE SCALE GENOMIC DNA]</scope>
</reference>
<evidence type="ECO:0000313" key="3">
    <source>
        <dbReference type="WBParaSite" id="TCLT_0000509101-mRNA-1"/>
    </source>
</evidence>
<dbReference type="EMBL" id="UYYF01004319">
    <property type="protein sequence ID" value="VDN02283.1"/>
    <property type="molecule type" value="Genomic_DNA"/>
</dbReference>
<gene>
    <name evidence="1" type="ORF">TCLT_LOCUS5080</name>
</gene>
<dbReference type="STRING" id="103827.A0A0N5CXG6"/>
<evidence type="ECO:0000313" key="1">
    <source>
        <dbReference type="EMBL" id="VDN02283.1"/>
    </source>
</evidence>
<dbReference type="WBParaSite" id="TCLT_0000509101-mRNA-1">
    <property type="protein sequence ID" value="TCLT_0000509101-mRNA-1"/>
    <property type="gene ID" value="TCLT_0000509101"/>
</dbReference>
<evidence type="ECO:0000313" key="2">
    <source>
        <dbReference type="Proteomes" id="UP000276776"/>
    </source>
</evidence>
<accession>A0A0N5CXG6</accession>
<proteinExistence type="predicted"/>
<keyword evidence="2" id="KW-1185">Reference proteome</keyword>
<sequence length="130" mass="15041">MAGGTFQRRHTMASRHEDPVEYCISDKVVERSSTREKLTQGMTSRRRSYSEPAYYSSTFTDFFPDSEGMLGSHLHLGTSDDRMGESWDDAKRFLIESRKLDLEISKDVERVTFNHILPFKKPDENVSDII</sequence>
<dbReference type="AlphaFoldDB" id="A0A0N5CXG6"/>